<keyword evidence="3" id="KW-1185">Reference proteome</keyword>
<dbReference type="InterPro" id="IPR003347">
    <property type="entry name" value="JmjC_dom"/>
</dbReference>
<dbReference type="PANTHER" id="PTHR12461:SF105">
    <property type="entry name" value="HYPOXIA-INDUCIBLE FACTOR 1-ALPHA INHIBITOR"/>
    <property type="match status" value="1"/>
</dbReference>
<evidence type="ECO:0000259" key="1">
    <source>
        <dbReference type="PROSITE" id="PS51184"/>
    </source>
</evidence>
<dbReference type="Proteomes" id="UP001597508">
    <property type="component" value="Unassembled WGS sequence"/>
</dbReference>
<organism evidence="2 3">
    <name type="scientific">Pseudotenacibaculum haliotis</name>
    <dbReference type="NCBI Taxonomy" id="1862138"/>
    <lineage>
        <taxon>Bacteria</taxon>
        <taxon>Pseudomonadati</taxon>
        <taxon>Bacteroidota</taxon>
        <taxon>Flavobacteriia</taxon>
        <taxon>Flavobacteriales</taxon>
        <taxon>Flavobacteriaceae</taxon>
        <taxon>Pseudotenacibaculum</taxon>
    </lineage>
</organism>
<sequence length="361" mass="42837">MISTHREFKNPFTISQRFGYGFFQFLDHFLSRKLTVKLFGKLRYKLFLSISKTLKKKGKGTIKEVDVRENLSVEEFKKQYLKKKIPVVLKGAAKDWESCQKWTPDFFKELYGEDEVPLIDAIYLEQGVKYVKLKQIIEEVLKGNSSYLRFYNLLSRHPERYDDFNKKWLQKLKHKSSYVTFTQIFIGGKNSNTGLHNSHADNLFVQMHGEKEWVLYPNYFAPLIDPPSTTGGTYRVTPKRGKFGQPFNPFQPDYEDYPLYKYIDGYKVVLQPGDVFYNPPYVWHSVRNNTESIGLGYRWVSAFSAFTSSPLYYFLDLCAYRPSYFKAYKWYKDDSNAEFLYAEKMLKKQQERMKRKESKKK</sequence>
<dbReference type="InterPro" id="IPR041667">
    <property type="entry name" value="Cupin_8"/>
</dbReference>
<feature type="domain" description="JmjC" evidence="1">
    <location>
        <begin position="146"/>
        <end position="316"/>
    </location>
</feature>
<evidence type="ECO:0000313" key="2">
    <source>
        <dbReference type="EMBL" id="MFD2566784.1"/>
    </source>
</evidence>
<dbReference type="Pfam" id="PF13621">
    <property type="entry name" value="Cupin_8"/>
    <property type="match status" value="1"/>
</dbReference>
<proteinExistence type="predicted"/>
<dbReference type="PANTHER" id="PTHR12461">
    <property type="entry name" value="HYPOXIA-INDUCIBLE FACTOR 1 ALPHA INHIBITOR-RELATED"/>
    <property type="match status" value="1"/>
</dbReference>
<accession>A0ABW5LQE2</accession>
<dbReference type="EMBL" id="JBHULH010000001">
    <property type="protein sequence ID" value="MFD2566784.1"/>
    <property type="molecule type" value="Genomic_DNA"/>
</dbReference>
<name>A0ABW5LQE2_9FLAO</name>
<dbReference type="SMART" id="SM00558">
    <property type="entry name" value="JmjC"/>
    <property type="match status" value="1"/>
</dbReference>
<protein>
    <submittedName>
        <fullName evidence="2">Cupin-like domain-containing protein</fullName>
    </submittedName>
</protein>
<dbReference type="PROSITE" id="PS51184">
    <property type="entry name" value="JMJC"/>
    <property type="match status" value="1"/>
</dbReference>
<dbReference type="Gene3D" id="2.60.120.650">
    <property type="entry name" value="Cupin"/>
    <property type="match status" value="1"/>
</dbReference>
<reference evidence="3" key="1">
    <citation type="journal article" date="2019" name="Int. J. Syst. Evol. Microbiol.">
        <title>The Global Catalogue of Microorganisms (GCM) 10K type strain sequencing project: providing services to taxonomists for standard genome sequencing and annotation.</title>
        <authorList>
            <consortium name="The Broad Institute Genomics Platform"/>
            <consortium name="The Broad Institute Genome Sequencing Center for Infectious Disease"/>
            <person name="Wu L."/>
            <person name="Ma J."/>
        </authorList>
    </citation>
    <scope>NUCLEOTIDE SEQUENCE [LARGE SCALE GENOMIC DNA]</scope>
    <source>
        <strain evidence="3">KCTC 52127</strain>
    </source>
</reference>
<dbReference type="RefSeq" id="WP_379665487.1">
    <property type="nucleotide sequence ID" value="NZ_JBHULH010000001.1"/>
</dbReference>
<dbReference type="SUPFAM" id="SSF51197">
    <property type="entry name" value="Clavaminate synthase-like"/>
    <property type="match status" value="1"/>
</dbReference>
<evidence type="ECO:0000313" key="3">
    <source>
        <dbReference type="Proteomes" id="UP001597508"/>
    </source>
</evidence>
<comment type="caution">
    <text evidence="2">The sequence shown here is derived from an EMBL/GenBank/DDBJ whole genome shotgun (WGS) entry which is preliminary data.</text>
</comment>
<gene>
    <name evidence="2" type="ORF">ACFSRZ_05345</name>
</gene>